<gene>
    <name evidence="2" type="ORF">THAOC_08853</name>
</gene>
<name>K0T8Y0_THAOC</name>
<feature type="compositionally biased region" description="Basic and acidic residues" evidence="1">
    <location>
        <begin position="56"/>
        <end position="66"/>
    </location>
</feature>
<comment type="caution">
    <text evidence="2">The sequence shown here is derived from an EMBL/GenBank/DDBJ whole genome shotgun (WGS) entry which is preliminary data.</text>
</comment>
<protein>
    <submittedName>
        <fullName evidence="2">Uncharacterized protein</fullName>
    </submittedName>
</protein>
<dbReference type="EMBL" id="AGNL01009468">
    <property type="protein sequence ID" value="EJK69851.1"/>
    <property type="molecule type" value="Genomic_DNA"/>
</dbReference>
<sequence>MASTTVEPAPAPPTSPSVTINEEPQVNEVEEHVDGDEHDNEDDEAEGDDDDEDDVHEVKEWDEGGKSHCGYGDTVHETLMTIGKSIHGVVGDPSDSVHDALTSVGNWFQEASYAMRDLKQGKMNVGEETSDAIKRVVAGDGEDAEKLDAEGSNEADGEEGPELLTGSDDGPELPTRSDEVHGDSKEVQGS</sequence>
<feature type="region of interest" description="Disordered" evidence="1">
    <location>
        <begin position="1"/>
        <end position="71"/>
    </location>
</feature>
<feature type="compositionally biased region" description="Basic and acidic residues" evidence="1">
    <location>
        <begin position="175"/>
        <end position="190"/>
    </location>
</feature>
<keyword evidence="3" id="KW-1185">Reference proteome</keyword>
<dbReference type="OMA" id="VHETLMT"/>
<dbReference type="AlphaFoldDB" id="K0T8Y0"/>
<proteinExistence type="predicted"/>
<feature type="compositionally biased region" description="Acidic residues" evidence="1">
    <location>
        <begin position="31"/>
        <end position="55"/>
    </location>
</feature>
<reference evidence="2 3" key="1">
    <citation type="journal article" date="2012" name="Genome Biol.">
        <title>Genome and low-iron response of an oceanic diatom adapted to chronic iron limitation.</title>
        <authorList>
            <person name="Lommer M."/>
            <person name="Specht M."/>
            <person name="Roy A.S."/>
            <person name="Kraemer L."/>
            <person name="Andreson R."/>
            <person name="Gutowska M.A."/>
            <person name="Wolf J."/>
            <person name="Bergner S.V."/>
            <person name="Schilhabel M.B."/>
            <person name="Klostermeier U.C."/>
            <person name="Beiko R.G."/>
            <person name="Rosenstiel P."/>
            <person name="Hippler M."/>
            <person name="Laroche J."/>
        </authorList>
    </citation>
    <scope>NUCLEOTIDE SEQUENCE [LARGE SCALE GENOMIC DNA]</scope>
    <source>
        <strain evidence="2 3">CCMP1005</strain>
    </source>
</reference>
<evidence type="ECO:0000313" key="2">
    <source>
        <dbReference type="EMBL" id="EJK69851.1"/>
    </source>
</evidence>
<organism evidence="2 3">
    <name type="scientific">Thalassiosira oceanica</name>
    <name type="common">Marine diatom</name>
    <dbReference type="NCBI Taxonomy" id="159749"/>
    <lineage>
        <taxon>Eukaryota</taxon>
        <taxon>Sar</taxon>
        <taxon>Stramenopiles</taxon>
        <taxon>Ochrophyta</taxon>
        <taxon>Bacillariophyta</taxon>
        <taxon>Coscinodiscophyceae</taxon>
        <taxon>Thalassiosirophycidae</taxon>
        <taxon>Thalassiosirales</taxon>
        <taxon>Thalassiosiraceae</taxon>
        <taxon>Thalassiosira</taxon>
    </lineage>
</organism>
<accession>K0T8Y0</accession>
<feature type="region of interest" description="Disordered" evidence="1">
    <location>
        <begin position="138"/>
        <end position="190"/>
    </location>
</feature>
<dbReference type="OrthoDB" id="46887at2759"/>
<evidence type="ECO:0000256" key="1">
    <source>
        <dbReference type="SAM" id="MobiDB-lite"/>
    </source>
</evidence>
<evidence type="ECO:0000313" key="3">
    <source>
        <dbReference type="Proteomes" id="UP000266841"/>
    </source>
</evidence>
<feature type="compositionally biased region" description="Acidic residues" evidence="1">
    <location>
        <begin position="150"/>
        <end position="161"/>
    </location>
</feature>
<dbReference type="Proteomes" id="UP000266841">
    <property type="component" value="Unassembled WGS sequence"/>
</dbReference>
<dbReference type="eggNOG" id="ENOG502ST42">
    <property type="taxonomic scope" value="Eukaryota"/>
</dbReference>